<keyword evidence="1" id="KW-0472">Membrane</keyword>
<keyword evidence="1" id="KW-1133">Transmembrane helix</keyword>
<feature type="transmembrane region" description="Helical" evidence="1">
    <location>
        <begin position="12"/>
        <end position="32"/>
    </location>
</feature>
<organism evidence="2 3">
    <name type="scientific">Candidatus Rhodobacter oscarellae</name>
    <dbReference type="NCBI Taxonomy" id="1675527"/>
    <lineage>
        <taxon>Bacteria</taxon>
        <taxon>Pseudomonadati</taxon>
        <taxon>Pseudomonadota</taxon>
        <taxon>Alphaproteobacteria</taxon>
        <taxon>Rhodobacterales</taxon>
        <taxon>Rhodobacter group</taxon>
        <taxon>Rhodobacter</taxon>
    </lineage>
</organism>
<dbReference type="PATRIC" id="fig|1675527.3.peg.1301"/>
<dbReference type="RefSeq" id="WP_049642179.1">
    <property type="nucleotide sequence ID" value="NZ_LFTY01000002.1"/>
</dbReference>
<name>A0A0J9E0S6_9RHOB</name>
<feature type="transmembrane region" description="Helical" evidence="1">
    <location>
        <begin position="38"/>
        <end position="55"/>
    </location>
</feature>
<comment type="caution">
    <text evidence="2">The sequence shown here is derived from an EMBL/GenBank/DDBJ whole genome shotgun (WGS) entry which is preliminary data.</text>
</comment>
<proteinExistence type="predicted"/>
<keyword evidence="3" id="KW-1185">Reference proteome</keyword>
<dbReference type="AlphaFoldDB" id="A0A0J9E0S6"/>
<reference evidence="2 3" key="1">
    <citation type="submission" date="2015-06" db="EMBL/GenBank/DDBJ databases">
        <title>Draft genome sequence of an Alphaproteobacteria species associated to the Mediterranean sponge Oscarella lobularis.</title>
        <authorList>
            <person name="Jourda C."/>
            <person name="Santini S."/>
            <person name="Claverie J.-M."/>
        </authorList>
    </citation>
    <scope>NUCLEOTIDE SEQUENCE [LARGE SCALE GENOMIC DNA]</scope>
    <source>
        <strain evidence="2">IGS</strain>
    </source>
</reference>
<dbReference type="OrthoDB" id="7851333at2"/>
<sequence length="176" mass="19059">MSFIRPEVQEKLAKTRPFAIGAGLLLLGLYWLVDGGGVMRFVGAGLAVLGGVLLWDGARRARFPASGDGSGVVEIDERRITYYGPDGGSSVSLNDVARIRINTTDQGPFMADLYWEFTERSGLRLVFPGDAVGAEKIFDALAVFDGADFQAIVEANTHTEDASFLVWEDAQLRLEG</sequence>
<dbReference type="STRING" id="1675527.AIOL_001219"/>
<dbReference type="EMBL" id="LFTY01000002">
    <property type="protein sequence ID" value="KMW56267.1"/>
    <property type="molecule type" value="Genomic_DNA"/>
</dbReference>
<evidence type="ECO:0000256" key="1">
    <source>
        <dbReference type="SAM" id="Phobius"/>
    </source>
</evidence>
<keyword evidence="1" id="KW-0812">Transmembrane</keyword>
<accession>A0A0J9E0S6</accession>
<dbReference type="Proteomes" id="UP000037178">
    <property type="component" value="Unassembled WGS sequence"/>
</dbReference>
<protein>
    <submittedName>
        <fullName evidence="2">Uncharacterized protein</fullName>
    </submittedName>
</protein>
<evidence type="ECO:0000313" key="2">
    <source>
        <dbReference type="EMBL" id="KMW56267.1"/>
    </source>
</evidence>
<evidence type="ECO:0000313" key="3">
    <source>
        <dbReference type="Proteomes" id="UP000037178"/>
    </source>
</evidence>
<gene>
    <name evidence="2" type="ORF">AIOL_001219</name>
</gene>